<dbReference type="AlphaFoldDB" id="A0AAN9MWS0"/>
<dbReference type="Proteomes" id="UP001367508">
    <property type="component" value="Unassembled WGS sequence"/>
</dbReference>
<comment type="caution">
    <text evidence="1">The sequence shown here is derived from an EMBL/GenBank/DDBJ whole genome shotgun (WGS) entry which is preliminary data.</text>
</comment>
<reference evidence="1 2" key="1">
    <citation type="submission" date="2024-01" db="EMBL/GenBank/DDBJ databases">
        <title>The genomes of 5 underutilized Papilionoideae crops provide insights into root nodulation and disease resistanc.</title>
        <authorList>
            <person name="Jiang F."/>
        </authorList>
    </citation>
    <scope>NUCLEOTIDE SEQUENCE [LARGE SCALE GENOMIC DNA]</scope>
    <source>
        <strain evidence="1">LVBAO_FW01</strain>
        <tissue evidence="1">Leaves</tissue>
    </source>
</reference>
<accession>A0AAN9MWS0</accession>
<evidence type="ECO:0000313" key="1">
    <source>
        <dbReference type="EMBL" id="KAK7361996.1"/>
    </source>
</evidence>
<gene>
    <name evidence="1" type="ORF">VNO77_04093</name>
</gene>
<evidence type="ECO:0000313" key="2">
    <source>
        <dbReference type="Proteomes" id="UP001367508"/>
    </source>
</evidence>
<dbReference type="EMBL" id="JAYMYQ010000001">
    <property type="protein sequence ID" value="KAK7361996.1"/>
    <property type="molecule type" value="Genomic_DNA"/>
</dbReference>
<sequence length="109" mass="12603">MLSEVYSSKDPWAVSNLLTHHLPWHEPFIRLFLPIRSGSANASASTHRAWEQTKTDLLWLLDLQPSANLRIVRGKPLFWASWRFPLPRCLLPPLGPSRKSSKPLFFFPQ</sequence>
<organism evidence="1 2">
    <name type="scientific">Canavalia gladiata</name>
    <name type="common">Sword bean</name>
    <name type="synonym">Dolichos gladiatus</name>
    <dbReference type="NCBI Taxonomy" id="3824"/>
    <lineage>
        <taxon>Eukaryota</taxon>
        <taxon>Viridiplantae</taxon>
        <taxon>Streptophyta</taxon>
        <taxon>Embryophyta</taxon>
        <taxon>Tracheophyta</taxon>
        <taxon>Spermatophyta</taxon>
        <taxon>Magnoliopsida</taxon>
        <taxon>eudicotyledons</taxon>
        <taxon>Gunneridae</taxon>
        <taxon>Pentapetalae</taxon>
        <taxon>rosids</taxon>
        <taxon>fabids</taxon>
        <taxon>Fabales</taxon>
        <taxon>Fabaceae</taxon>
        <taxon>Papilionoideae</taxon>
        <taxon>50 kb inversion clade</taxon>
        <taxon>NPAAA clade</taxon>
        <taxon>indigoferoid/millettioid clade</taxon>
        <taxon>Phaseoleae</taxon>
        <taxon>Canavalia</taxon>
    </lineage>
</organism>
<name>A0AAN9MWS0_CANGL</name>
<protein>
    <submittedName>
        <fullName evidence="1">Uncharacterized protein</fullName>
    </submittedName>
</protein>
<keyword evidence="2" id="KW-1185">Reference proteome</keyword>
<proteinExistence type="predicted"/>